<evidence type="ECO:0000313" key="1">
    <source>
        <dbReference type="EMBL" id="MEN7548444.1"/>
    </source>
</evidence>
<organism evidence="1 2">
    <name type="scientific">Rapidithrix thailandica</name>
    <dbReference type="NCBI Taxonomy" id="413964"/>
    <lineage>
        <taxon>Bacteria</taxon>
        <taxon>Pseudomonadati</taxon>
        <taxon>Bacteroidota</taxon>
        <taxon>Cytophagia</taxon>
        <taxon>Cytophagales</taxon>
        <taxon>Flammeovirgaceae</taxon>
        <taxon>Rapidithrix</taxon>
    </lineage>
</organism>
<accession>A0AAW9RUL9</accession>
<dbReference type="EMBL" id="JBDKWZ010000005">
    <property type="protein sequence ID" value="MEN7548444.1"/>
    <property type="molecule type" value="Genomic_DNA"/>
</dbReference>
<comment type="caution">
    <text evidence="1">The sequence shown here is derived from an EMBL/GenBank/DDBJ whole genome shotgun (WGS) entry which is preliminary data.</text>
</comment>
<proteinExistence type="predicted"/>
<protein>
    <recommendedName>
        <fullName evidence="3">Transglutaminase-like domain-containing protein</fullName>
    </recommendedName>
</protein>
<evidence type="ECO:0008006" key="3">
    <source>
        <dbReference type="Google" id="ProtNLM"/>
    </source>
</evidence>
<dbReference type="AlphaFoldDB" id="A0AAW9RUL9"/>
<dbReference type="RefSeq" id="WP_346821223.1">
    <property type="nucleotide sequence ID" value="NZ_JBDKWZ010000005.1"/>
</dbReference>
<dbReference type="Proteomes" id="UP001403385">
    <property type="component" value="Unassembled WGS sequence"/>
</dbReference>
<name>A0AAW9RUL9_9BACT</name>
<gene>
    <name evidence="1" type="ORF">AAG747_11025</name>
</gene>
<evidence type="ECO:0000313" key="2">
    <source>
        <dbReference type="Proteomes" id="UP001403385"/>
    </source>
</evidence>
<reference evidence="1 2" key="1">
    <citation type="submission" date="2024-04" db="EMBL/GenBank/DDBJ databases">
        <title>Novel genus in family Flammeovirgaceae.</title>
        <authorList>
            <person name="Nguyen T.H."/>
            <person name="Vuong T.Q."/>
            <person name="Le H."/>
            <person name="Kim S.-G."/>
        </authorList>
    </citation>
    <scope>NUCLEOTIDE SEQUENCE [LARGE SCALE GENOMIC DNA]</scope>
    <source>
        <strain evidence="1 2">JCM 23209</strain>
    </source>
</reference>
<sequence length="512" mass="58292">MGIQVEKTGSGNRYKVYIDKNTTEIVATVYPSGQPGHAQAKSARLNITAPDLQFDLETLRFQGENFLTIAESDQLPESALVFKNPSPPACYYGTEDGKAIPVNFSATLRYTGEQGIGNSDLKDVRLKAKVTLGGESVATLLYNKKGKSELKGETGLKLKEVKDKKGYFETQGCFHLDHPAMPAAWVTPQDNQDRHGFHIELSLSKDEGETWLEEELISVKKEALTRWYVTYRQPIRLVNYLYEVSLQMGSLDERYLYYSCRQSHGLPKRKDIVQKIWEKFCIPYIDQEPSVSLNTQKEYPLGNLLQSDFGMGQENQLSYYHYEENMQVASSVEELLDTNRGDCFAFSELLNLCFQAEGIDSIGYKVDFKKGKLGENISGVLIKGWKFTSNGTSDDPEYPFVSIFRQGVKLDSLFYDHQGNYKFDDKLSVEANRDCEGKDHLKGHNNPCAPGNFSMHRFVKCGGRLYDPSYGKVFSNFEAWEKAAVAGYYRAWRDEKYTPGEIRTYWEVQKKK</sequence>
<keyword evidence="2" id="KW-1185">Reference proteome</keyword>